<feature type="transmembrane region" description="Helical" evidence="1">
    <location>
        <begin position="18"/>
        <end position="40"/>
    </location>
</feature>
<feature type="transmembrane region" description="Helical" evidence="1">
    <location>
        <begin position="159"/>
        <end position="181"/>
    </location>
</feature>
<sequence>MYQAFYCRMFQVKKGPHLAVLLGCILYGMTGLFLAGINNLPITSIIFYRLFFGLAFIFTFLLATGRLGELKPGKRKFRLLLQGVIVTVNMFFYFLCVRETCFSVAILLEYTAPIYVMLASPFVLKEKVGKESIAALFLAIAGVYLVIRPEGGFGASDFSGSQLTGIASGLFAGILLAVIIMNVRVLKRDHSEFAIAFWGTAVSCILMLPFASETSFSVLAPNLSTLAAFGIVSVGIGGVLTTIGYANLESQTGSLLALIEPVAGVFFDLVFLGVALSTGTLAGCVLVLVAAILVSFNGSPKPAMNFTNFTDPAEVTEKY</sequence>
<keyword evidence="1" id="KW-1133">Transmembrane helix</keyword>
<evidence type="ECO:0000313" key="4">
    <source>
        <dbReference type="Proteomes" id="UP000033097"/>
    </source>
</evidence>
<dbReference type="InterPro" id="IPR000620">
    <property type="entry name" value="EamA_dom"/>
</dbReference>
<evidence type="ECO:0000259" key="2">
    <source>
        <dbReference type="Pfam" id="PF00892"/>
    </source>
</evidence>
<dbReference type="SUPFAM" id="SSF103481">
    <property type="entry name" value="Multidrug resistance efflux transporter EmrE"/>
    <property type="match status" value="2"/>
</dbReference>
<dbReference type="Proteomes" id="UP000033097">
    <property type="component" value="Chromosome"/>
</dbReference>
<feature type="domain" description="EamA" evidence="2">
    <location>
        <begin position="18"/>
        <end position="147"/>
    </location>
</feature>
<dbReference type="PANTHER" id="PTHR22911:SF79">
    <property type="entry name" value="MOBA-LIKE NTP TRANSFERASE DOMAIN-CONTAINING PROTEIN"/>
    <property type="match status" value="1"/>
</dbReference>
<evidence type="ECO:0000313" key="3">
    <source>
        <dbReference type="EMBL" id="AKB64686.1"/>
    </source>
</evidence>
<keyword evidence="1" id="KW-0472">Membrane</keyword>
<gene>
    <name evidence="3" type="ORF">MSMAS_1490</name>
</gene>
<feature type="transmembrane region" description="Helical" evidence="1">
    <location>
        <begin position="131"/>
        <end position="147"/>
    </location>
</feature>
<feature type="domain" description="EamA" evidence="2">
    <location>
        <begin position="164"/>
        <end position="295"/>
    </location>
</feature>
<dbReference type="HOGENOM" id="CLU_033863_15_0_2"/>
<accession>A0A0E3LU56</accession>
<dbReference type="KEGG" id="mmj:MSMAS_1490"/>
<dbReference type="InterPro" id="IPR037185">
    <property type="entry name" value="EmrE-like"/>
</dbReference>
<feature type="transmembrane region" description="Helical" evidence="1">
    <location>
        <begin position="102"/>
        <end position="124"/>
    </location>
</feature>
<dbReference type="PANTHER" id="PTHR22911">
    <property type="entry name" value="ACYL-MALONYL CONDENSING ENZYME-RELATED"/>
    <property type="match status" value="1"/>
</dbReference>
<dbReference type="Pfam" id="PF00892">
    <property type="entry name" value="EamA"/>
    <property type="match status" value="2"/>
</dbReference>
<protein>
    <submittedName>
        <fullName evidence="3">Integral membrane protein</fullName>
    </submittedName>
</protein>
<reference evidence="3 4" key="1">
    <citation type="submission" date="2014-07" db="EMBL/GenBank/DDBJ databases">
        <title>Methanogenic archaea and the global carbon cycle.</title>
        <authorList>
            <person name="Henriksen J.R."/>
            <person name="Luke J."/>
            <person name="Reinhart S."/>
            <person name="Benedict M.N."/>
            <person name="Youngblut N.D."/>
            <person name="Metcalf M.E."/>
            <person name="Whitaker R.J."/>
            <person name="Metcalf W.W."/>
        </authorList>
    </citation>
    <scope>NUCLEOTIDE SEQUENCE [LARGE SCALE GENOMIC DNA]</scope>
    <source>
        <strain evidence="3 4">S-6</strain>
    </source>
</reference>
<organism evidence="3 4">
    <name type="scientific">Methanosarcina mazei S-6</name>
    <dbReference type="NCBI Taxonomy" id="213585"/>
    <lineage>
        <taxon>Archaea</taxon>
        <taxon>Methanobacteriati</taxon>
        <taxon>Methanobacteriota</taxon>
        <taxon>Stenosarchaea group</taxon>
        <taxon>Methanomicrobia</taxon>
        <taxon>Methanosarcinales</taxon>
        <taxon>Methanosarcinaceae</taxon>
        <taxon>Methanosarcina</taxon>
    </lineage>
</organism>
<keyword evidence="1" id="KW-0812">Transmembrane</keyword>
<evidence type="ECO:0000256" key="1">
    <source>
        <dbReference type="SAM" id="Phobius"/>
    </source>
</evidence>
<feature type="transmembrane region" description="Helical" evidence="1">
    <location>
        <begin position="77"/>
        <end position="96"/>
    </location>
</feature>
<feature type="transmembrane region" description="Helical" evidence="1">
    <location>
        <begin position="223"/>
        <end position="248"/>
    </location>
</feature>
<name>A0A0E3LU56_METMZ</name>
<feature type="transmembrane region" description="Helical" evidence="1">
    <location>
        <begin position="46"/>
        <end position="65"/>
    </location>
</feature>
<dbReference type="AlphaFoldDB" id="A0A0E3LU56"/>
<feature type="transmembrane region" description="Helical" evidence="1">
    <location>
        <begin position="193"/>
        <end position="211"/>
    </location>
</feature>
<feature type="transmembrane region" description="Helical" evidence="1">
    <location>
        <begin position="280"/>
        <end position="298"/>
    </location>
</feature>
<dbReference type="PATRIC" id="fig|213585.10.peg.1883"/>
<feature type="transmembrane region" description="Helical" evidence="1">
    <location>
        <begin position="255"/>
        <end position="274"/>
    </location>
</feature>
<proteinExistence type="predicted"/>
<dbReference type="EMBL" id="CP009512">
    <property type="protein sequence ID" value="AKB64686.1"/>
    <property type="molecule type" value="Genomic_DNA"/>
</dbReference>
<dbReference type="GO" id="GO:0016020">
    <property type="term" value="C:membrane"/>
    <property type="evidence" value="ECO:0007669"/>
    <property type="project" value="InterPro"/>
</dbReference>